<feature type="transmembrane region" description="Helical" evidence="9">
    <location>
        <begin position="187"/>
        <end position="210"/>
    </location>
</feature>
<feature type="domain" description="Potassium channel" evidence="10">
    <location>
        <begin position="432"/>
        <end position="505"/>
    </location>
</feature>
<feature type="transmembrane region" description="Helical" evidence="9">
    <location>
        <begin position="146"/>
        <end position="175"/>
    </location>
</feature>
<evidence type="ECO:0000313" key="11">
    <source>
        <dbReference type="EMBL" id="KAF2401831.1"/>
    </source>
</evidence>
<organism evidence="11 12">
    <name type="scientific">Trichodelitschia bisporula</name>
    <dbReference type="NCBI Taxonomy" id="703511"/>
    <lineage>
        <taxon>Eukaryota</taxon>
        <taxon>Fungi</taxon>
        <taxon>Dikarya</taxon>
        <taxon>Ascomycota</taxon>
        <taxon>Pezizomycotina</taxon>
        <taxon>Dothideomycetes</taxon>
        <taxon>Dothideomycetes incertae sedis</taxon>
        <taxon>Phaeotrichales</taxon>
        <taxon>Phaeotrichaceae</taxon>
        <taxon>Trichodelitschia</taxon>
    </lineage>
</organism>
<dbReference type="OrthoDB" id="297496at2759"/>
<dbReference type="Pfam" id="PF07885">
    <property type="entry name" value="Ion_trans_2"/>
    <property type="match status" value="2"/>
</dbReference>
<evidence type="ECO:0000256" key="3">
    <source>
        <dbReference type="ARBA" id="ARBA00022692"/>
    </source>
</evidence>
<feature type="transmembrane region" description="Helical" evidence="9">
    <location>
        <begin position="293"/>
        <end position="317"/>
    </location>
</feature>
<feature type="transmembrane region" description="Helical" evidence="9">
    <location>
        <begin position="420"/>
        <end position="441"/>
    </location>
</feature>
<evidence type="ECO:0000256" key="7">
    <source>
        <dbReference type="ARBA" id="ARBA00023303"/>
    </source>
</evidence>
<dbReference type="PANTHER" id="PTHR11003">
    <property type="entry name" value="POTASSIUM CHANNEL, SUBFAMILY K"/>
    <property type="match status" value="1"/>
</dbReference>
<proteinExistence type="predicted"/>
<evidence type="ECO:0000256" key="6">
    <source>
        <dbReference type="ARBA" id="ARBA00023136"/>
    </source>
</evidence>
<keyword evidence="3 9" id="KW-0812">Transmembrane</keyword>
<keyword evidence="7 11" id="KW-0407">Ion channel</keyword>
<gene>
    <name evidence="11" type="ORF">EJ06DRAFT_575231</name>
</gene>
<evidence type="ECO:0000256" key="8">
    <source>
        <dbReference type="SAM" id="MobiDB-lite"/>
    </source>
</evidence>
<name>A0A6G1I0Y2_9PEZI</name>
<reference evidence="11" key="1">
    <citation type="journal article" date="2020" name="Stud. Mycol.">
        <title>101 Dothideomycetes genomes: a test case for predicting lifestyles and emergence of pathogens.</title>
        <authorList>
            <person name="Haridas S."/>
            <person name="Albert R."/>
            <person name="Binder M."/>
            <person name="Bloem J."/>
            <person name="Labutti K."/>
            <person name="Salamov A."/>
            <person name="Andreopoulos B."/>
            <person name="Baker S."/>
            <person name="Barry K."/>
            <person name="Bills G."/>
            <person name="Bluhm B."/>
            <person name="Cannon C."/>
            <person name="Castanera R."/>
            <person name="Culley D."/>
            <person name="Daum C."/>
            <person name="Ezra D."/>
            <person name="Gonzalez J."/>
            <person name="Henrissat B."/>
            <person name="Kuo A."/>
            <person name="Liang C."/>
            <person name="Lipzen A."/>
            <person name="Lutzoni F."/>
            <person name="Magnuson J."/>
            <person name="Mondo S."/>
            <person name="Nolan M."/>
            <person name="Ohm R."/>
            <person name="Pangilinan J."/>
            <person name="Park H.-J."/>
            <person name="Ramirez L."/>
            <person name="Alfaro M."/>
            <person name="Sun H."/>
            <person name="Tritt A."/>
            <person name="Yoshinaga Y."/>
            <person name="Zwiers L.-H."/>
            <person name="Turgeon B."/>
            <person name="Goodwin S."/>
            <person name="Spatafora J."/>
            <person name="Crous P."/>
            <person name="Grigoriev I."/>
        </authorList>
    </citation>
    <scope>NUCLEOTIDE SEQUENCE</scope>
    <source>
        <strain evidence="11">CBS 262.69</strain>
    </source>
</reference>
<sequence length="729" mass="83128">MADASTSPSHSPGRRDEQAGLVFPPLAKPQRSINRSPQGEPEVRQWWKFRMRGQNDDGDVDWWFASTAIPLIAATVAPLANVLSLAALVTYWRMDLRDAQGKDLPQLSGIPFKDPKWCYWPNVASLICGFVGNIFLLFNFTGRIRYIIALPMTIIMWYISTGILISLTICMHLYIPPIAPYQTYTQGFWYAVIAAILYLICSMLLMVNMLGYVLGHYPQHFNLTDHQRTLIIQTMLYFVWLAGGGAIFAHIESRYQTNSMPWAFVDGLYFCDVTVFTVGFGDLYPIDNLGRGLVFPFSVGGVIMLGLVVSSICKFAVEISEIQVVRKHIDRKRTQTLERTQSSEVSNNHRAPFGLLNISSPHLSSQPSIPPYGLITPYTGSALPPTAVFQSPKLEQLSEERDKFLAMRHIQASTARYKRWWRLTLSICAFGILWAVGAVVFWQCERHIQGMTYFQALYFSYVSLLTIGYGDLAPKSNAGRCFFVVWSHIAVPTITLLIQDLGNTIIDSFKKGAFRVADFTVLPKAGVWHDWLTQHPKLLRWLKEKRDDTARRKRLKEGMTYPSPDEAGPRTDEVLNPSLRALERQMEADDVCEPSEEQLARQLALAIRAVAGDLMLEREKRYTYEEWAELTRLIRFTSHTANTVRREEDEEGLVEWDWIGVDSPMMSTQSEPEFVLDRLCESLRRYMRRLEYSAENIGLGGMMVMIAGWIFRGFGVWALEYCVSFGIWQ</sequence>
<dbReference type="EMBL" id="ML996692">
    <property type="protein sequence ID" value="KAF2401831.1"/>
    <property type="molecule type" value="Genomic_DNA"/>
</dbReference>
<dbReference type="Gene3D" id="1.10.287.70">
    <property type="match status" value="2"/>
</dbReference>
<keyword evidence="12" id="KW-1185">Reference proteome</keyword>
<dbReference type="Proteomes" id="UP000799640">
    <property type="component" value="Unassembled WGS sequence"/>
</dbReference>
<feature type="region of interest" description="Disordered" evidence="8">
    <location>
        <begin position="553"/>
        <end position="572"/>
    </location>
</feature>
<evidence type="ECO:0000256" key="4">
    <source>
        <dbReference type="ARBA" id="ARBA00022989"/>
    </source>
</evidence>
<feature type="transmembrane region" description="Helical" evidence="9">
    <location>
        <begin position="263"/>
        <end position="281"/>
    </location>
</feature>
<evidence type="ECO:0000256" key="9">
    <source>
        <dbReference type="SAM" id="Phobius"/>
    </source>
</evidence>
<feature type="region of interest" description="Disordered" evidence="8">
    <location>
        <begin position="1"/>
        <end position="40"/>
    </location>
</feature>
<keyword evidence="4 9" id="KW-1133">Transmembrane helix</keyword>
<evidence type="ECO:0000259" key="10">
    <source>
        <dbReference type="Pfam" id="PF07885"/>
    </source>
</evidence>
<feature type="compositionally biased region" description="Polar residues" evidence="8">
    <location>
        <begin position="1"/>
        <end position="10"/>
    </location>
</feature>
<feature type="transmembrane region" description="Helical" evidence="9">
    <location>
        <begin position="453"/>
        <end position="472"/>
    </location>
</feature>
<feature type="domain" description="Potassium channel" evidence="10">
    <location>
        <begin position="238"/>
        <end position="316"/>
    </location>
</feature>
<evidence type="ECO:0000256" key="5">
    <source>
        <dbReference type="ARBA" id="ARBA00023065"/>
    </source>
</evidence>
<feature type="transmembrane region" description="Helical" evidence="9">
    <location>
        <begin position="230"/>
        <end position="251"/>
    </location>
</feature>
<dbReference type="InterPro" id="IPR013099">
    <property type="entry name" value="K_chnl_dom"/>
</dbReference>
<feature type="transmembrane region" description="Helical" evidence="9">
    <location>
        <begin position="692"/>
        <end position="711"/>
    </location>
</feature>
<dbReference type="PANTHER" id="PTHR11003:SF342">
    <property type="entry name" value="OUTWARD-RECTIFIER POTASSIUM CHANNEL TOK1"/>
    <property type="match status" value="1"/>
</dbReference>
<dbReference type="AlphaFoldDB" id="A0A6G1I0Y2"/>
<dbReference type="GO" id="GO:0005886">
    <property type="term" value="C:plasma membrane"/>
    <property type="evidence" value="ECO:0007669"/>
    <property type="project" value="TreeGrafter"/>
</dbReference>
<keyword evidence="5" id="KW-0406">Ion transport</keyword>
<keyword evidence="6 9" id="KW-0472">Membrane</keyword>
<feature type="transmembrane region" description="Helical" evidence="9">
    <location>
        <begin position="62"/>
        <end position="92"/>
    </location>
</feature>
<dbReference type="FunFam" id="1.10.287.70:FF:000182">
    <property type="entry name" value="Outward-rectifier potassium channel TOK1"/>
    <property type="match status" value="1"/>
</dbReference>
<dbReference type="InterPro" id="IPR003280">
    <property type="entry name" value="2pore_dom_K_chnl"/>
</dbReference>
<feature type="transmembrane region" description="Helical" evidence="9">
    <location>
        <begin position="117"/>
        <end position="140"/>
    </location>
</feature>
<evidence type="ECO:0000256" key="2">
    <source>
        <dbReference type="ARBA" id="ARBA00022448"/>
    </source>
</evidence>
<comment type="subcellular location">
    <subcellularLocation>
        <location evidence="1">Membrane</location>
        <topology evidence="1">Multi-pass membrane protein</topology>
    </subcellularLocation>
</comment>
<protein>
    <submittedName>
        <fullName evidence="11">Voltage-gated potassium channel</fullName>
    </submittedName>
</protein>
<dbReference type="GO" id="GO:0030322">
    <property type="term" value="P:stabilization of membrane potential"/>
    <property type="evidence" value="ECO:0007669"/>
    <property type="project" value="TreeGrafter"/>
</dbReference>
<evidence type="ECO:0000256" key="1">
    <source>
        <dbReference type="ARBA" id="ARBA00004141"/>
    </source>
</evidence>
<evidence type="ECO:0000313" key="12">
    <source>
        <dbReference type="Proteomes" id="UP000799640"/>
    </source>
</evidence>
<dbReference type="GO" id="GO:0015271">
    <property type="term" value="F:outward rectifier potassium channel activity"/>
    <property type="evidence" value="ECO:0007669"/>
    <property type="project" value="TreeGrafter"/>
</dbReference>
<dbReference type="GO" id="GO:0022841">
    <property type="term" value="F:potassium ion leak channel activity"/>
    <property type="evidence" value="ECO:0007669"/>
    <property type="project" value="TreeGrafter"/>
</dbReference>
<accession>A0A6G1I0Y2</accession>
<dbReference type="SUPFAM" id="SSF81324">
    <property type="entry name" value="Voltage-gated potassium channels"/>
    <property type="match status" value="2"/>
</dbReference>
<keyword evidence="2" id="KW-0813">Transport</keyword>